<proteinExistence type="predicted"/>
<dbReference type="RefSeq" id="WP_039141563.1">
    <property type="nucleotide sequence ID" value="NZ_JSVC01000018.1"/>
</dbReference>
<reference evidence="1 2" key="1">
    <citation type="submission" date="2014-11" db="EMBL/GenBank/DDBJ databases">
        <title>Genome sequence of Flavihumibacter solisilvae 3-3.</title>
        <authorList>
            <person name="Zhou G."/>
            <person name="Li M."/>
            <person name="Wang G."/>
        </authorList>
    </citation>
    <scope>NUCLEOTIDE SEQUENCE [LARGE SCALE GENOMIC DNA]</scope>
    <source>
        <strain evidence="1 2">3-3</strain>
    </source>
</reference>
<dbReference type="Proteomes" id="UP000031408">
    <property type="component" value="Unassembled WGS sequence"/>
</dbReference>
<evidence type="ECO:0000313" key="2">
    <source>
        <dbReference type="Proteomes" id="UP000031408"/>
    </source>
</evidence>
<evidence type="ECO:0008006" key="3">
    <source>
        <dbReference type="Google" id="ProtNLM"/>
    </source>
</evidence>
<protein>
    <recommendedName>
        <fullName evidence="3">ABC transporter ATPase</fullName>
    </recommendedName>
</protein>
<name>A0A0C1LDW8_9BACT</name>
<organism evidence="1 2">
    <name type="scientific">Flavihumibacter solisilvae</name>
    <dbReference type="NCBI Taxonomy" id="1349421"/>
    <lineage>
        <taxon>Bacteria</taxon>
        <taxon>Pseudomonadati</taxon>
        <taxon>Bacteroidota</taxon>
        <taxon>Chitinophagia</taxon>
        <taxon>Chitinophagales</taxon>
        <taxon>Chitinophagaceae</taxon>
        <taxon>Flavihumibacter</taxon>
    </lineage>
</organism>
<sequence>MNLAYKNLLPEDFSPGSRVWIYQCNRLLSMSEVLEADAILQEFVAQWNSHGAPVKGFASIFFGQFIIVMADEDVTGVGGCSTDSSVRVIKQLEQKFQVNLFDRQLLALVVKDKIQLLPLAQLKPAVDNGFVTGDTLYFNNTVPTKATLEEKWIIPVSESWLATRLDLTGKAAI</sequence>
<accession>A0A0C1LDW8</accession>
<evidence type="ECO:0000313" key="1">
    <source>
        <dbReference type="EMBL" id="KIC93648.1"/>
    </source>
</evidence>
<comment type="caution">
    <text evidence="1">The sequence shown here is derived from an EMBL/GenBank/DDBJ whole genome shotgun (WGS) entry which is preliminary data.</text>
</comment>
<keyword evidence="2" id="KW-1185">Reference proteome</keyword>
<dbReference type="STRING" id="1349421.OI18_15900"/>
<gene>
    <name evidence="1" type="ORF">OI18_15900</name>
</gene>
<dbReference type="OrthoDB" id="978691at2"/>
<dbReference type="AlphaFoldDB" id="A0A0C1LDW8"/>
<dbReference type="EMBL" id="JSVC01000018">
    <property type="protein sequence ID" value="KIC93648.1"/>
    <property type="molecule type" value="Genomic_DNA"/>
</dbReference>